<reference evidence="6" key="1">
    <citation type="journal article" date="2019" name="Int. J. Syst. Evol. Microbiol.">
        <title>The Global Catalogue of Microorganisms (GCM) 10K type strain sequencing project: providing services to taxonomists for standard genome sequencing and annotation.</title>
        <authorList>
            <consortium name="The Broad Institute Genomics Platform"/>
            <consortium name="The Broad Institute Genome Sequencing Center for Infectious Disease"/>
            <person name="Wu L."/>
            <person name="Ma J."/>
        </authorList>
    </citation>
    <scope>NUCLEOTIDE SEQUENCE [LARGE SCALE GENOMIC DNA]</scope>
    <source>
        <strain evidence="6">CCUG 53519</strain>
    </source>
</reference>
<proteinExistence type="predicted"/>
<evidence type="ECO:0000313" key="6">
    <source>
        <dbReference type="Proteomes" id="UP001597169"/>
    </source>
</evidence>
<evidence type="ECO:0000259" key="4">
    <source>
        <dbReference type="PROSITE" id="PS50995"/>
    </source>
</evidence>
<dbReference type="EMBL" id="JBHTKX010000001">
    <property type="protein sequence ID" value="MFD1128305.1"/>
    <property type="molecule type" value="Genomic_DNA"/>
</dbReference>
<evidence type="ECO:0000256" key="1">
    <source>
        <dbReference type="ARBA" id="ARBA00023015"/>
    </source>
</evidence>
<keyword evidence="1" id="KW-0805">Transcription regulation</keyword>
<dbReference type="SMART" id="SM00347">
    <property type="entry name" value="HTH_MARR"/>
    <property type="match status" value="1"/>
</dbReference>
<dbReference type="PANTHER" id="PTHR35790:SF4">
    <property type="entry name" value="HTH-TYPE TRANSCRIPTIONAL REGULATOR PCHR"/>
    <property type="match status" value="1"/>
</dbReference>
<feature type="domain" description="HTH marR-type" evidence="4">
    <location>
        <begin position="1"/>
        <end position="142"/>
    </location>
</feature>
<dbReference type="PROSITE" id="PS50995">
    <property type="entry name" value="HTH_MARR_2"/>
    <property type="match status" value="1"/>
</dbReference>
<evidence type="ECO:0000256" key="3">
    <source>
        <dbReference type="ARBA" id="ARBA00023163"/>
    </source>
</evidence>
<dbReference type="InterPro" id="IPR036388">
    <property type="entry name" value="WH-like_DNA-bd_sf"/>
</dbReference>
<dbReference type="Pfam" id="PF01047">
    <property type="entry name" value="MarR"/>
    <property type="match status" value="1"/>
</dbReference>
<evidence type="ECO:0000313" key="5">
    <source>
        <dbReference type="EMBL" id="MFD1128305.1"/>
    </source>
</evidence>
<gene>
    <name evidence="5" type="ORF">ACFQ3J_08985</name>
</gene>
<dbReference type="InterPro" id="IPR000835">
    <property type="entry name" value="HTH_MarR-typ"/>
</dbReference>
<protein>
    <submittedName>
        <fullName evidence="5">MarR family winged helix-turn-helix transcriptional regulator</fullName>
    </submittedName>
</protein>
<dbReference type="Gene3D" id="1.10.10.10">
    <property type="entry name" value="Winged helix-like DNA-binding domain superfamily/Winged helix DNA-binding domain"/>
    <property type="match status" value="1"/>
</dbReference>
<dbReference type="PANTHER" id="PTHR35790">
    <property type="entry name" value="HTH-TYPE TRANSCRIPTIONAL REGULATOR PCHR"/>
    <property type="match status" value="1"/>
</dbReference>
<evidence type="ECO:0000256" key="2">
    <source>
        <dbReference type="ARBA" id="ARBA00023125"/>
    </source>
</evidence>
<dbReference type="RefSeq" id="WP_251583445.1">
    <property type="nucleotide sequence ID" value="NZ_JBHTKX010000001.1"/>
</dbReference>
<keyword evidence="3" id="KW-0804">Transcription</keyword>
<sequence>MNDYIQVITRMNQVLDEFNVLITKEVKELSDYNLTSQQEVILIYISKHEKITTSEISHAFDITKSAVSQVLTKLEQEKMILKLVNPDNRRESFIVLDERGKSFIAKLADIDQLMIDKYYSKIDLPKLIQMTETMEEINKLMKKSKLKT</sequence>
<name>A0ABW3PS37_9BACL</name>
<dbReference type="InterPro" id="IPR036390">
    <property type="entry name" value="WH_DNA-bd_sf"/>
</dbReference>
<keyword evidence="2" id="KW-0238">DNA-binding</keyword>
<keyword evidence="6" id="KW-1185">Reference proteome</keyword>
<dbReference type="SUPFAM" id="SSF46785">
    <property type="entry name" value="Winged helix' DNA-binding domain"/>
    <property type="match status" value="1"/>
</dbReference>
<comment type="caution">
    <text evidence="5">The sequence shown here is derived from an EMBL/GenBank/DDBJ whole genome shotgun (WGS) entry which is preliminary data.</text>
</comment>
<dbReference type="InterPro" id="IPR052067">
    <property type="entry name" value="Metal_resp_HTH_trans_reg"/>
</dbReference>
<accession>A0ABW3PS37</accession>
<organism evidence="5 6">
    <name type="scientific">Paenibacillus provencensis</name>
    <dbReference type="NCBI Taxonomy" id="441151"/>
    <lineage>
        <taxon>Bacteria</taxon>
        <taxon>Bacillati</taxon>
        <taxon>Bacillota</taxon>
        <taxon>Bacilli</taxon>
        <taxon>Bacillales</taxon>
        <taxon>Paenibacillaceae</taxon>
        <taxon>Paenibacillus</taxon>
    </lineage>
</organism>
<dbReference type="Proteomes" id="UP001597169">
    <property type="component" value="Unassembled WGS sequence"/>
</dbReference>